<evidence type="ECO:0000256" key="8">
    <source>
        <dbReference type="ARBA" id="ARBA00022840"/>
    </source>
</evidence>
<dbReference type="Proteomes" id="UP000035553">
    <property type="component" value="Unassembled WGS sequence"/>
</dbReference>
<evidence type="ECO:0000256" key="6">
    <source>
        <dbReference type="ARBA" id="ARBA00022741"/>
    </source>
</evidence>
<keyword evidence="7" id="KW-0418">Kinase</keyword>
<dbReference type="PANTHER" id="PTHR43711:SF1">
    <property type="entry name" value="HISTIDINE KINASE 1"/>
    <property type="match status" value="1"/>
</dbReference>
<dbReference type="SUPFAM" id="SSF55874">
    <property type="entry name" value="ATPase domain of HSP90 chaperone/DNA topoisomerase II/histidine kinase"/>
    <property type="match status" value="1"/>
</dbReference>
<dbReference type="SUPFAM" id="SSF47384">
    <property type="entry name" value="Homodimeric domain of signal transducing histidine kinase"/>
    <property type="match status" value="1"/>
</dbReference>
<dbReference type="InterPro" id="IPR004358">
    <property type="entry name" value="Sig_transdc_His_kin-like_C"/>
</dbReference>
<evidence type="ECO:0000256" key="9">
    <source>
        <dbReference type="ARBA" id="ARBA00023012"/>
    </source>
</evidence>
<dbReference type="PRINTS" id="PR00344">
    <property type="entry name" value="BCTRLSENSOR"/>
</dbReference>
<feature type="compositionally biased region" description="Basic and acidic residues" evidence="11">
    <location>
        <begin position="421"/>
        <end position="430"/>
    </location>
</feature>
<dbReference type="GO" id="GO:0005886">
    <property type="term" value="C:plasma membrane"/>
    <property type="evidence" value="ECO:0007669"/>
    <property type="project" value="UniProtKB-SubCell"/>
</dbReference>
<feature type="domain" description="Histidine kinase" evidence="13">
    <location>
        <begin position="203"/>
        <end position="420"/>
    </location>
</feature>
<dbReference type="SMART" id="SM00387">
    <property type="entry name" value="HATPase_c"/>
    <property type="match status" value="1"/>
</dbReference>
<keyword evidence="5" id="KW-0808">Transferase</keyword>
<comment type="caution">
    <text evidence="14">The sequence shown here is derived from an EMBL/GenBank/DDBJ whole genome shotgun (WGS) entry which is preliminary data.</text>
</comment>
<dbReference type="RefSeq" id="WP_010026381.1">
    <property type="nucleotide sequence ID" value="NZ_AFVQ02000051.1"/>
</dbReference>
<dbReference type="CDD" id="cd00075">
    <property type="entry name" value="HATPase"/>
    <property type="match status" value="1"/>
</dbReference>
<proteinExistence type="predicted"/>
<dbReference type="InterPro" id="IPR003661">
    <property type="entry name" value="HisK_dim/P_dom"/>
</dbReference>
<dbReference type="EMBL" id="AFVQ02000051">
    <property type="protein sequence ID" value="KLI03166.1"/>
    <property type="molecule type" value="Genomic_DNA"/>
</dbReference>
<evidence type="ECO:0000256" key="4">
    <source>
        <dbReference type="ARBA" id="ARBA00022553"/>
    </source>
</evidence>
<dbReference type="Gene3D" id="3.30.565.10">
    <property type="entry name" value="Histidine kinase-like ATPase, C-terminal domain"/>
    <property type="match status" value="1"/>
</dbReference>
<keyword evidence="8" id="KW-0067">ATP-binding</keyword>
<dbReference type="InterPro" id="IPR050736">
    <property type="entry name" value="Sensor_HK_Regulatory"/>
</dbReference>
<evidence type="ECO:0000256" key="2">
    <source>
        <dbReference type="ARBA" id="ARBA00004651"/>
    </source>
</evidence>
<protein>
    <recommendedName>
        <fullName evidence="3">histidine kinase</fullName>
        <ecNumber evidence="3">2.7.13.3</ecNumber>
    </recommendedName>
</protein>
<keyword evidence="10 12" id="KW-0472">Membrane</keyword>
<keyword evidence="12" id="KW-0812">Transmembrane</keyword>
<dbReference type="SMART" id="SM00388">
    <property type="entry name" value="HisKA"/>
    <property type="match status" value="1"/>
</dbReference>
<dbReference type="EC" id="2.7.13.3" evidence="3"/>
<sequence length="440" mass="49868">MDLFRKTLIKLTILNAALLILLLSLLGGTIYFYEKNVTFRNSDQALMKSVDSPDVPRMNQRPMPGGGMVEQRLRNPRLYWVIVNAKNEQKKSSLDFAEGTQVSKRFFKPFLTATSENSVEQRVDDNYYHLLVRKADIDGQAFKVIFINDVTAEKNLLKTLQMIILLGLAIGAFVSIIAGYFLAWRALQPIEKAWNRQNRFVADASHELRTPLSIIQLKIEGLLRQPRQKVQESGEDIAVMLDETRRLSKLVGNLLTLARSDANRLEVTLAPFDLKAMFKKVTEPFSEMAEFEEKAFSLEVSEDPIYINGDEQRVHQLLVILLDNAMKFTSKNGAIQVACSRENKFAKLTVSDSGCGLSEKELPHIFDRFYQADQSRTERKGTGLGLSIADWIVSKHRGKIEVESELGKGTTFTVRLPLMKNEPEIERNAQGEDAEHDEKA</sequence>
<dbReference type="InterPro" id="IPR005467">
    <property type="entry name" value="His_kinase_dom"/>
</dbReference>
<evidence type="ECO:0000313" key="14">
    <source>
        <dbReference type="EMBL" id="KLI03166.1"/>
    </source>
</evidence>
<feature type="transmembrane region" description="Helical" evidence="12">
    <location>
        <begin position="162"/>
        <end position="183"/>
    </location>
</feature>
<evidence type="ECO:0000256" key="7">
    <source>
        <dbReference type="ARBA" id="ARBA00022777"/>
    </source>
</evidence>
<keyword evidence="15" id="KW-1185">Reference proteome</keyword>
<keyword evidence="9" id="KW-0902">Two-component regulatory system</keyword>
<evidence type="ECO:0000256" key="10">
    <source>
        <dbReference type="ARBA" id="ARBA00023136"/>
    </source>
</evidence>
<keyword evidence="12" id="KW-1133">Transmembrane helix</keyword>
<name>A0A0U1QR95_9BACL</name>
<reference evidence="14 15" key="1">
    <citation type="journal article" date="2011" name="J. Bacteriol.">
        <title>Draft genome sequence of Sporolactobacillus inulinus strain CASD, an efficient D-lactic acid-producing bacterium with high-concentration lactate tolerance capability.</title>
        <authorList>
            <person name="Yu B."/>
            <person name="Su F."/>
            <person name="Wang L."/>
            <person name="Xu K."/>
            <person name="Zhao B."/>
            <person name="Xu P."/>
        </authorList>
    </citation>
    <scope>NUCLEOTIDE SEQUENCE [LARGE SCALE GENOMIC DNA]</scope>
    <source>
        <strain evidence="14 15">CASD</strain>
    </source>
</reference>
<feature type="transmembrane region" description="Helical" evidence="12">
    <location>
        <begin position="12"/>
        <end position="33"/>
    </location>
</feature>
<dbReference type="Pfam" id="PF00512">
    <property type="entry name" value="HisKA"/>
    <property type="match status" value="1"/>
</dbReference>
<evidence type="ECO:0000256" key="12">
    <source>
        <dbReference type="SAM" id="Phobius"/>
    </source>
</evidence>
<dbReference type="FunFam" id="1.10.287.130:FF:000001">
    <property type="entry name" value="Two-component sensor histidine kinase"/>
    <property type="match status" value="1"/>
</dbReference>
<comment type="subcellular location">
    <subcellularLocation>
        <location evidence="2">Cell membrane</location>
        <topology evidence="2">Multi-pass membrane protein</topology>
    </subcellularLocation>
</comment>
<dbReference type="FunFam" id="3.30.565.10:FF:000006">
    <property type="entry name" value="Sensor histidine kinase WalK"/>
    <property type="match status" value="1"/>
</dbReference>
<accession>A0A0U1QR95</accession>
<feature type="region of interest" description="Disordered" evidence="11">
    <location>
        <begin position="421"/>
        <end position="440"/>
    </location>
</feature>
<dbReference type="PROSITE" id="PS50109">
    <property type="entry name" value="HIS_KIN"/>
    <property type="match status" value="1"/>
</dbReference>
<dbReference type="InterPro" id="IPR036097">
    <property type="entry name" value="HisK_dim/P_sf"/>
</dbReference>
<dbReference type="InterPro" id="IPR036890">
    <property type="entry name" value="HATPase_C_sf"/>
</dbReference>
<dbReference type="OrthoDB" id="9813151at2"/>
<comment type="catalytic activity">
    <reaction evidence="1">
        <text>ATP + protein L-histidine = ADP + protein N-phospho-L-histidine.</text>
        <dbReference type="EC" id="2.7.13.3"/>
    </reaction>
</comment>
<gene>
    <name evidence="14" type="ORF">SINU_04180</name>
</gene>
<evidence type="ECO:0000256" key="3">
    <source>
        <dbReference type="ARBA" id="ARBA00012438"/>
    </source>
</evidence>
<dbReference type="GO" id="GO:0000155">
    <property type="term" value="F:phosphorelay sensor kinase activity"/>
    <property type="evidence" value="ECO:0007669"/>
    <property type="project" value="InterPro"/>
</dbReference>
<evidence type="ECO:0000256" key="5">
    <source>
        <dbReference type="ARBA" id="ARBA00022679"/>
    </source>
</evidence>
<evidence type="ECO:0000313" key="15">
    <source>
        <dbReference type="Proteomes" id="UP000035553"/>
    </source>
</evidence>
<evidence type="ECO:0000256" key="11">
    <source>
        <dbReference type="SAM" id="MobiDB-lite"/>
    </source>
</evidence>
<dbReference type="InterPro" id="IPR003594">
    <property type="entry name" value="HATPase_dom"/>
</dbReference>
<keyword evidence="4" id="KW-0597">Phosphoprotein</keyword>
<dbReference type="Pfam" id="PF02518">
    <property type="entry name" value="HATPase_c"/>
    <property type="match status" value="1"/>
</dbReference>
<evidence type="ECO:0000256" key="1">
    <source>
        <dbReference type="ARBA" id="ARBA00000085"/>
    </source>
</evidence>
<evidence type="ECO:0000259" key="13">
    <source>
        <dbReference type="PROSITE" id="PS50109"/>
    </source>
</evidence>
<organism evidence="14 15">
    <name type="scientific">Sporolactobacillus inulinus CASD</name>
    <dbReference type="NCBI Taxonomy" id="1069536"/>
    <lineage>
        <taxon>Bacteria</taxon>
        <taxon>Bacillati</taxon>
        <taxon>Bacillota</taxon>
        <taxon>Bacilli</taxon>
        <taxon>Bacillales</taxon>
        <taxon>Sporolactobacillaceae</taxon>
        <taxon>Sporolactobacillus</taxon>
    </lineage>
</organism>
<dbReference type="GO" id="GO:0005524">
    <property type="term" value="F:ATP binding"/>
    <property type="evidence" value="ECO:0007669"/>
    <property type="project" value="UniProtKB-KW"/>
</dbReference>
<dbReference type="Gene3D" id="1.10.287.130">
    <property type="match status" value="1"/>
</dbReference>
<keyword evidence="6" id="KW-0547">Nucleotide-binding</keyword>
<dbReference type="AlphaFoldDB" id="A0A0U1QR95"/>
<dbReference type="PANTHER" id="PTHR43711">
    <property type="entry name" value="TWO-COMPONENT HISTIDINE KINASE"/>
    <property type="match status" value="1"/>
</dbReference>
<dbReference type="CDD" id="cd00082">
    <property type="entry name" value="HisKA"/>
    <property type="match status" value="1"/>
</dbReference>
<dbReference type="STRING" id="1069536.SINU_04180"/>